<dbReference type="HOGENOM" id="CLU_060070_1_0_4"/>
<name>D6CR26_THIA3</name>
<evidence type="ECO:0000256" key="3">
    <source>
        <dbReference type="ARBA" id="ARBA00023115"/>
    </source>
</evidence>
<evidence type="ECO:0000313" key="8">
    <source>
        <dbReference type="EMBL" id="CQR27648.1"/>
    </source>
</evidence>
<dbReference type="Pfam" id="PF01564">
    <property type="entry name" value="Spermine_synth"/>
    <property type="match status" value="1"/>
</dbReference>
<proteinExistence type="inferred from homology"/>
<dbReference type="EMBL" id="CTRI01000003">
    <property type="protein sequence ID" value="CQR27648.1"/>
    <property type="molecule type" value="Genomic_DNA"/>
</dbReference>
<evidence type="ECO:0000256" key="5">
    <source>
        <dbReference type="SAM" id="MobiDB-lite"/>
    </source>
</evidence>
<evidence type="ECO:0000256" key="1">
    <source>
        <dbReference type="ARBA" id="ARBA00007867"/>
    </source>
</evidence>
<keyword evidence="2 4" id="KW-0808">Transferase</keyword>
<dbReference type="Proteomes" id="UP000002372">
    <property type="component" value="Chromosome"/>
</dbReference>
<dbReference type="EC" id="2.5.1.16" evidence="7"/>
<evidence type="ECO:0000256" key="4">
    <source>
        <dbReference type="PROSITE-ProRule" id="PRU00354"/>
    </source>
</evidence>
<dbReference type="InterPro" id="IPR030374">
    <property type="entry name" value="PABS"/>
</dbReference>
<dbReference type="SUPFAM" id="SSF53335">
    <property type="entry name" value="S-adenosyl-L-methionine-dependent methyltransferases"/>
    <property type="match status" value="1"/>
</dbReference>
<gene>
    <name evidence="7" type="ordered locus">THI_0317</name>
    <name evidence="8" type="ORF">THICB1_110135</name>
</gene>
<reference key="1">
    <citation type="submission" date="2009-07" db="EMBL/GenBank/DDBJ databases">
        <authorList>
            <person name="Genoscope - CEA"/>
        </authorList>
    </citation>
    <scope>NUCLEOTIDE SEQUENCE</scope>
    <source>
        <strain>3As</strain>
    </source>
</reference>
<reference evidence="9" key="2">
    <citation type="journal article" date="2010" name="PLoS Genet.">
        <title>Structure, function, and evolution of the Thiomonas spp. genome.</title>
        <authorList>
            <person name="Arsene-Ploetze F."/>
            <person name="Koechler S."/>
            <person name="Marchal M."/>
            <person name="Coppee J.Y."/>
            <person name="Chandler M."/>
            <person name="Bonnefoy V."/>
            <person name="Brochier-Armanet C."/>
            <person name="Barakat M."/>
            <person name="Barbe V."/>
            <person name="Battaglia-Brunet F."/>
            <person name="Bruneel O."/>
            <person name="Bryan C.G."/>
            <person name="Cleiss-Arnold J."/>
            <person name="Cruveiller S."/>
            <person name="Erhardt M."/>
            <person name="Heinrich-Salmeron A."/>
            <person name="Hommais F."/>
            <person name="Joulian C."/>
            <person name="Krin E."/>
            <person name="Lieutaud A."/>
            <person name="Lievremont D."/>
            <person name="Michel C."/>
            <person name="Muller D."/>
            <person name="Ortet P."/>
            <person name="Proux C."/>
            <person name="Siguier P."/>
            <person name="Roche D."/>
            <person name="Rouy Z."/>
            <person name="Salvignol G."/>
            <person name="Slyemi D."/>
            <person name="Talla E."/>
            <person name="Weiss S."/>
            <person name="Weissenbach J."/>
            <person name="Medigue C."/>
            <person name="Bertin P.N."/>
        </authorList>
    </citation>
    <scope>NUCLEOTIDE SEQUENCE [LARGE SCALE GENOMIC DNA]</scope>
    <source>
        <strain evidence="9">DSM 22701 / CIP 110005 / 3As</strain>
    </source>
</reference>
<dbReference type="GO" id="GO:0006596">
    <property type="term" value="P:polyamine biosynthetic process"/>
    <property type="evidence" value="ECO:0007669"/>
    <property type="project" value="UniProtKB-UniRule"/>
</dbReference>
<keyword evidence="3 4" id="KW-0620">Polyamine biosynthesis</keyword>
<evidence type="ECO:0000313" key="9">
    <source>
        <dbReference type="Proteomes" id="UP000002372"/>
    </source>
</evidence>
<organism evidence="7 9">
    <name type="scientific">Thiomonas arsenitoxydans (strain DSM 22701 / CIP 110005 / 3As)</name>
    <dbReference type="NCBI Taxonomy" id="426114"/>
    <lineage>
        <taxon>Bacteria</taxon>
        <taxon>Pseudomonadati</taxon>
        <taxon>Pseudomonadota</taxon>
        <taxon>Betaproteobacteria</taxon>
        <taxon>Burkholderiales</taxon>
        <taxon>Thiomonas</taxon>
    </lineage>
</organism>
<dbReference type="PANTHER" id="PTHR43317">
    <property type="entry name" value="THERMOSPERMINE SYNTHASE ACAULIS5"/>
    <property type="match status" value="1"/>
</dbReference>
<evidence type="ECO:0000313" key="10">
    <source>
        <dbReference type="Proteomes" id="UP000078599"/>
    </source>
</evidence>
<feature type="region of interest" description="Disordered" evidence="5">
    <location>
        <begin position="247"/>
        <end position="268"/>
    </location>
</feature>
<dbReference type="Proteomes" id="UP000078599">
    <property type="component" value="Unassembled WGS sequence"/>
</dbReference>
<dbReference type="KEGG" id="thi:THI_0317"/>
<feature type="domain" description="PABS" evidence="6">
    <location>
        <begin position="1"/>
        <end position="218"/>
    </location>
</feature>
<keyword evidence="10" id="KW-1185">Reference proteome</keyword>
<dbReference type="PROSITE" id="PS51006">
    <property type="entry name" value="PABS_2"/>
    <property type="match status" value="1"/>
</dbReference>
<evidence type="ECO:0000313" key="7">
    <source>
        <dbReference type="EMBL" id="CAZ87067.1"/>
    </source>
</evidence>
<dbReference type="eggNOG" id="COG0421">
    <property type="taxonomic scope" value="Bacteria"/>
</dbReference>
<dbReference type="EMBL" id="FP475956">
    <property type="protein sequence ID" value="CAZ87067.1"/>
    <property type="molecule type" value="Genomic_DNA"/>
</dbReference>
<accession>D6CR26</accession>
<dbReference type="PANTHER" id="PTHR43317:SF11">
    <property type="entry name" value="POLYAMINE AMINOPROPYLTRANSFERASE 2"/>
    <property type="match status" value="1"/>
</dbReference>
<feature type="active site" description="Proton acceptor" evidence="4">
    <location>
        <position position="136"/>
    </location>
</feature>
<comment type="similarity">
    <text evidence="1">Belongs to the spermidine/spermine synthase family.</text>
</comment>
<dbReference type="InterPro" id="IPR029063">
    <property type="entry name" value="SAM-dependent_MTases_sf"/>
</dbReference>
<reference evidence="8 10" key="4">
    <citation type="submission" date="2015-03" db="EMBL/GenBank/DDBJ databases">
        <authorList>
            <person name="Regsiter A."/>
            <person name="william w."/>
        </authorList>
    </citation>
    <scope>NUCLEOTIDE SEQUENCE [LARGE SCALE GENOMIC DNA]</scope>
    <source>
        <strain evidence="8 10">CB1</strain>
    </source>
</reference>
<dbReference type="RefSeq" id="WP_013104451.1">
    <property type="nucleotide sequence ID" value="NC_014145.1"/>
</dbReference>
<dbReference type="Gene3D" id="3.40.50.150">
    <property type="entry name" value="Vaccinia Virus protein VP39"/>
    <property type="match status" value="1"/>
</dbReference>
<evidence type="ECO:0000256" key="2">
    <source>
        <dbReference type="ARBA" id="ARBA00022679"/>
    </source>
</evidence>
<protein>
    <submittedName>
        <fullName evidence="7">Spermidine synthase</fullName>
        <ecNumber evidence="7">2.5.1.16</ecNumber>
    </submittedName>
</protein>
<dbReference type="OrthoDB" id="117774at2"/>
<dbReference type="GO" id="GO:0004766">
    <property type="term" value="F:spermidine synthase activity"/>
    <property type="evidence" value="ECO:0007669"/>
    <property type="project" value="UniProtKB-EC"/>
</dbReference>
<reference evidence="7" key="3">
    <citation type="submission" date="2010-07" db="EMBL/GenBank/DDBJ databases">
        <authorList>
            <person name="Genoscope - CEA"/>
        </authorList>
    </citation>
    <scope>NUCLEOTIDE SEQUENCE</scope>
    <source>
        <strain evidence="7">3As</strain>
    </source>
</reference>
<sequence>MPESKESTHHVRPFVYDTLHSKALHFTICEVQSSMRLRDPDALDLEYTRMMMGFLLFMAEPQNITMIGLGGGSLAKFCYRHLPQTRILVVEINPHVIALRDEFHIPSDDDRFSVVLADGAQHVRTSTSPCDILMVDGYDSEGLPPRLCSQRFYDDGFALLRPGGIMVVNLQYSHDHYAIHLDRIRRSFGDSVLVVDDKDGCNSIVFARKGVGFAQVRQSAMRLPESLDVAAAAALLPALTQVAAVSRQQQGESSGGIGGPSGHARSPA</sequence>
<dbReference type="CDD" id="cd02440">
    <property type="entry name" value="AdoMet_MTases"/>
    <property type="match status" value="1"/>
</dbReference>
<dbReference type="AlphaFoldDB" id="D6CR26"/>
<evidence type="ECO:0000259" key="6">
    <source>
        <dbReference type="PROSITE" id="PS51006"/>
    </source>
</evidence>